<dbReference type="RefSeq" id="XP_068359900.1">
    <property type="nucleotide sequence ID" value="XM_068492495.1"/>
</dbReference>
<comment type="caution">
    <text evidence="1">The sequence shown here is derived from an EMBL/GenBank/DDBJ whole genome shotgun (WGS) entry which is preliminary data.</text>
</comment>
<dbReference type="GeneID" id="94827199"/>
<keyword evidence="2" id="KW-1185">Reference proteome</keyword>
<reference evidence="1" key="1">
    <citation type="submission" date="2016-10" db="EMBL/GenBank/DDBJ databases">
        <authorList>
            <person name="Benchimol M."/>
            <person name="Almeida L.G."/>
            <person name="Vasconcelos A.T."/>
            <person name="Perreira-Neves A."/>
            <person name="Rosa I.A."/>
            <person name="Tasca T."/>
            <person name="Bogo M.R."/>
            <person name="de Souza W."/>
        </authorList>
    </citation>
    <scope>NUCLEOTIDE SEQUENCE [LARGE SCALE GENOMIC DNA]</scope>
    <source>
        <strain evidence="1">K</strain>
    </source>
</reference>
<proteinExistence type="predicted"/>
<dbReference type="AlphaFoldDB" id="A0A1J4KAN1"/>
<dbReference type="Proteomes" id="UP000179807">
    <property type="component" value="Unassembled WGS sequence"/>
</dbReference>
<accession>A0A1J4KAN1</accession>
<organism evidence="1 2">
    <name type="scientific">Tritrichomonas foetus</name>
    <dbReference type="NCBI Taxonomy" id="1144522"/>
    <lineage>
        <taxon>Eukaryota</taxon>
        <taxon>Metamonada</taxon>
        <taxon>Parabasalia</taxon>
        <taxon>Tritrichomonadida</taxon>
        <taxon>Tritrichomonadidae</taxon>
        <taxon>Tritrichomonas</taxon>
    </lineage>
</organism>
<dbReference type="OrthoDB" id="10500762at2759"/>
<evidence type="ECO:0000313" key="1">
    <source>
        <dbReference type="EMBL" id="OHT06764.1"/>
    </source>
</evidence>
<dbReference type="EMBL" id="MLAK01000716">
    <property type="protein sequence ID" value="OHT06764.1"/>
    <property type="molecule type" value="Genomic_DNA"/>
</dbReference>
<dbReference type="VEuPathDB" id="TrichDB:TRFO_05450"/>
<name>A0A1J4KAN1_9EUKA</name>
<gene>
    <name evidence="1" type="ORF">TRFO_05450</name>
</gene>
<evidence type="ECO:0000313" key="2">
    <source>
        <dbReference type="Proteomes" id="UP000179807"/>
    </source>
</evidence>
<sequence length="535" mass="60555">MYTLHNSGSKYYRPAGNVASYFDKLRSLVETNDGTRSFILRTVDSHDRPPPFDDTQETKLSITHADHDISMISEGFITFDVELQLQLIGLDAEFNDPYDLLQVFVGFKSSNQILDQLQINSNNQTTGYQNNECLREGFAYSAIKSYEQKKTRRYIHSLYENVVEYSPSVCGCYVPLNKFKNNTTVPVKFQVNLPFNDIFALQSFELFPNCISGDIELKFYVKRFGLVWCQIDPKKIAEVKSFLNNEQIKANFNDQFITYKHAFTQIGGKALITTESTVADDVYTIKSTQLALNCIGMKILQCKSNMFGFGINEAAKAAIRSTLSQPLIIPSRQIEYQAFPISTTENGIQTTVNLPLNNVTGISIMFPRNARDYTCFENPMLQNVQLVIDNKNYPSEPINTIGARFLHYELVASDLDGPVRCTKELEDSLTQSKNDEDGKIYPNTISDTTSFMLNIQTERNGDSYVFDGLDSDGKNIQIQIKGTPMYTGKDRDSYLSGGEDNQVPPPPQIWFCRDTYFTLDSIGLKYHAFGTPKGK</sequence>
<protein>
    <submittedName>
        <fullName evidence="1">Uncharacterized protein</fullName>
    </submittedName>
</protein>